<evidence type="ECO:0000313" key="1">
    <source>
        <dbReference type="EMBL" id="RNA03361.1"/>
    </source>
</evidence>
<reference evidence="1 2" key="1">
    <citation type="journal article" date="2018" name="Sci. Rep.">
        <title>Genomic signatures of local adaptation to the degree of environmental predictability in rotifers.</title>
        <authorList>
            <person name="Franch-Gras L."/>
            <person name="Hahn C."/>
            <person name="Garcia-Roger E.M."/>
            <person name="Carmona M.J."/>
            <person name="Serra M."/>
            <person name="Gomez A."/>
        </authorList>
    </citation>
    <scope>NUCLEOTIDE SEQUENCE [LARGE SCALE GENOMIC DNA]</scope>
    <source>
        <strain evidence="1">HYR1</strain>
    </source>
</reference>
<protein>
    <submittedName>
        <fullName evidence="1">Uncharacterized protein</fullName>
    </submittedName>
</protein>
<proteinExistence type="predicted"/>
<dbReference type="Proteomes" id="UP000276133">
    <property type="component" value="Unassembled WGS sequence"/>
</dbReference>
<dbReference type="EMBL" id="REGN01008525">
    <property type="protein sequence ID" value="RNA03361.1"/>
    <property type="molecule type" value="Genomic_DNA"/>
</dbReference>
<organism evidence="1 2">
    <name type="scientific">Brachionus plicatilis</name>
    <name type="common">Marine rotifer</name>
    <name type="synonym">Brachionus muelleri</name>
    <dbReference type="NCBI Taxonomy" id="10195"/>
    <lineage>
        <taxon>Eukaryota</taxon>
        <taxon>Metazoa</taxon>
        <taxon>Spiralia</taxon>
        <taxon>Gnathifera</taxon>
        <taxon>Rotifera</taxon>
        <taxon>Eurotatoria</taxon>
        <taxon>Monogononta</taxon>
        <taxon>Pseudotrocha</taxon>
        <taxon>Ploima</taxon>
        <taxon>Brachionidae</taxon>
        <taxon>Brachionus</taxon>
    </lineage>
</organism>
<keyword evidence="2" id="KW-1185">Reference proteome</keyword>
<gene>
    <name evidence="1" type="ORF">BpHYR1_004793</name>
</gene>
<name>A0A3M7PX86_BRAPC</name>
<accession>A0A3M7PX86</accession>
<evidence type="ECO:0000313" key="2">
    <source>
        <dbReference type="Proteomes" id="UP000276133"/>
    </source>
</evidence>
<dbReference type="AlphaFoldDB" id="A0A3M7PX86"/>
<sequence length="253" mass="29765">MKVLANHMKFKKRQLNYYFHIYSLFLSSVEIVLDKSLIVSVSSLTTLLGLDFRVQRQRPLSAEESMIPHYYLMENLEVPYSSLICGLVSGVRSEVELNSYKTNLNYNLYLNYYRSGLIDYFANSQDKDFIIKRKKNSSLYHQSYSYVQGHMSDCVEFVSQERYARYDGLIQRFHLWVPELIYYKSREIIEASPDNYSLTFTINWMKRPHGFFDLCAFSIVKEVKKIDNLAINTHSLNKKLDSPPSLSYLKNTI</sequence>
<comment type="caution">
    <text evidence="1">The sequence shown here is derived from an EMBL/GenBank/DDBJ whole genome shotgun (WGS) entry which is preliminary data.</text>
</comment>